<dbReference type="Proteomes" id="UP000204031">
    <property type="component" value="Segment"/>
</dbReference>
<evidence type="ECO:0000313" key="2">
    <source>
        <dbReference type="Proteomes" id="UP000204031"/>
    </source>
</evidence>
<organism evidence="1 2">
    <name type="scientific">Vibrio phage VBP47</name>
    <dbReference type="NCBI Taxonomy" id="754073"/>
    <lineage>
        <taxon>Viruses</taxon>
        <taxon>Duplodnaviria</taxon>
        <taxon>Heunggongvirae</taxon>
        <taxon>Uroviricota</taxon>
        <taxon>Caudoviricetes</taxon>
        <taxon>Schitoviridae</taxon>
        <taxon>Fuhrmanvirinae</taxon>
        <taxon>Stoningtonvirus</taxon>
        <taxon>Stoningtonvirus VBP47</taxon>
    </lineage>
</organism>
<name>M4SPA7_9CAUD</name>
<accession>M4SPA7</accession>
<proteinExistence type="predicted"/>
<reference evidence="1 2" key="1">
    <citation type="submission" date="2010-11" db="EMBL/GenBank/DDBJ databases">
        <title>The Genome Sequence of Vibrio phage VBP47.</title>
        <authorList>
            <consortium name="The Broad Institute Genome Sequencing Platform"/>
            <person name="Henn M.R."/>
            <person name="Wharam S."/>
            <person name="Gilg I."/>
            <person name="Martinez Martinez J."/>
            <person name="Wilson W."/>
            <person name="Levin J."/>
            <person name="Malboeuf C."/>
            <person name="Casali M."/>
            <person name="Russ C."/>
            <person name="Lennon N."/>
            <person name="Chapman S.B."/>
            <person name="Erlich R."/>
            <person name="Young S.K."/>
            <person name="Yandava C."/>
            <person name="Zeng Q."/>
            <person name="Fitzgerald M.F."/>
            <person name="Alvarado L."/>
            <person name="Anderson S."/>
            <person name="Berlin A."/>
            <person name="Chen Z."/>
            <person name="Freedman E."/>
            <person name="Gellesch M."/>
            <person name="Goldberg J."/>
            <person name="Green L."/>
            <person name="Griggs A."/>
            <person name="Gujja S."/>
            <person name="Heilman E."/>
            <person name="Heiman D."/>
            <person name="Hollinger A."/>
            <person name="Howarth C."/>
            <person name="Larson L."/>
            <person name="Mehta T."/>
            <person name="Neiman D."/>
            <person name="Pearson M."/>
            <person name="Roberts A."/>
            <person name="Ryan E."/>
            <person name="Saif S."/>
            <person name="Shea T."/>
            <person name="Shenoy N."/>
            <person name="Sisk P."/>
            <person name="Stolte C."/>
            <person name="Sykes S."/>
            <person name="White J."/>
            <person name="Haas B."/>
            <person name="Nusbaum C."/>
            <person name="Birren B."/>
        </authorList>
    </citation>
    <scope>NUCLEOTIDE SEQUENCE [LARGE SCALE GENOMIC DNA]</scope>
    <source>
        <strain evidence="1 2">VBP47</strain>
    </source>
</reference>
<dbReference type="RefSeq" id="YP_007674201.1">
    <property type="nucleotide sequence ID" value="NC_020848.1"/>
</dbReference>
<keyword evidence="2" id="KW-1185">Reference proteome</keyword>
<sequence length="80" mass="9228">MRDPTVSEMLSTLGQLLEEDWTRDGGTVVGLCRGCKYYDEDGATEKWDQFCNTCPFFNSNAWVKINDLAKRIKLEEMLDE</sequence>
<dbReference type="GeneID" id="15010733"/>
<evidence type="ECO:0000313" key="1">
    <source>
        <dbReference type="EMBL" id="AGH57130.1"/>
    </source>
</evidence>
<gene>
    <name evidence="1" type="ORF">VPNG_00106</name>
</gene>
<dbReference type="KEGG" id="vg:15010733"/>
<dbReference type="EMBL" id="HQ634194">
    <property type="protein sequence ID" value="AGH57130.1"/>
    <property type="molecule type" value="Genomic_DNA"/>
</dbReference>
<protein>
    <submittedName>
        <fullName evidence="1">Uncharacterized protein</fullName>
    </submittedName>
</protein>